<dbReference type="RefSeq" id="WP_167831230.1">
    <property type="nucleotide sequence ID" value="NZ_JAAVUM010000002.1"/>
</dbReference>
<comment type="subcellular location">
    <subcellularLocation>
        <location evidence="1">Carboxysome</location>
    </subcellularLocation>
</comment>
<keyword evidence="2" id="KW-1282">Carboxysome</keyword>
<dbReference type="AlphaFoldDB" id="A0A846TSB5"/>
<dbReference type="GO" id="GO:0031470">
    <property type="term" value="C:carboxysome"/>
    <property type="evidence" value="ECO:0007669"/>
    <property type="project" value="UniProtKB-SubCell"/>
</dbReference>
<dbReference type="SUPFAM" id="SSF159133">
    <property type="entry name" value="EutN/CcmL-like"/>
    <property type="match status" value="1"/>
</dbReference>
<keyword evidence="3" id="KW-1283">Bacterial microcompartment</keyword>
<dbReference type="PANTHER" id="PTHR36539">
    <property type="entry name" value="ETHANOLAMINE UTILIZATION PROTEIN EUTN"/>
    <property type="match status" value="1"/>
</dbReference>
<reference evidence="4 5" key="1">
    <citation type="submission" date="2020-03" db="EMBL/GenBank/DDBJ databases">
        <authorList>
            <person name="Sun Q."/>
        </authorList>
    </citation>
    <scope>NUCLEOTIDE SEQUENCE [LARGE SCALE GENOMIC DNA]</scope>
    <source>
        <strain evidence="4 5">KACC 21451</strain>
    </source>
</reference>
<dbReference type="InterPro" id="IPR036677">
    <property type="entry name" value="EutN_CcmL_sf"/>
</dbReference>
<proteinExistence type="predicted"/>
<dbReference type="Pfam" id="PF03319">
    <property type="entry name" value="EutN_CcmL"/>
    <property type="match status" value="1"/>
</dbReference>
<evidence type="ECO:0000256" key="1">
    <source>
        <dbReference type="ARBA" id="ARBA00023587"/>
    </source>
</evidence>
<dbReference type="CDD" id="cd01614">
    <property type="entry name" value="EutN_CcmL"/>
    <property type="match status" value="1"/>
</dbReference>
<evidence type="ECO:0000313" key="5">
    <source>
        <dbReference type="Proteomes" id="UP000587942"/>
    </source>
</evidence>
<accession>A0A846TSB5</accession>
<evidence type="ECO:0000256" key="2">
    <source>
        <dbReference type="ARBA" id="ARBA00023669"/>
    </source>
</evidence>
<dbReference type="InterPro" id="IPR004992">
    <property type="entry name" value="EutN_CcmL"/>
</dbReference>
<dbReference type="Proteomes" id="UP000587942">
    <property type="component" value="Unassembled WGS sequence"/>
</dbReference>
<protein>
    <submittedName>
        <fullName evidence="4">EutN/CcmL family microcompartment protein</fullName>
    </submittedName>
</protein>
<gene>
    <name evidence="4" type="ORF">GWK17_04565</name>
</gene>
<evidence type="ECO:0000256" key="3">
    <source>
        <dbReference type="ARBA" id="ARBA00024446"/>
    </source>
</evidence>
<dbReference type="EMBL" id="JAAVUM010000002">
    <property type="protein sequence ID" value="NKE04746.1"/>
    <property type="molecule type" value="Genomic_DNA"/>
</dbReference>
<comment type="caution">
    <text evidence="4">The sequence shown here is derived from an EMBL/GenBank/DDBJ whole genome shotgun (WGS) entry which is preliminary data.</text>
</comment>
<name>A0A846TSB5_9BACI</name>
<sequence>MIMGRVISNVVSTRKYNELQGFKLLVIQPYFGDIEDSFVAADEIGAGIGELVLVSRGSAVENGLGRKAPIDAAVVGIIDHEPLKKE</sequence>
<dbReference type="PROSITE" id="PS51932">
    <property type="entry name" value="BMV"/>
    <property type="match status" value="1"/>
</dbReference>
<evidence type="ECO:0000313" key="4">
    <source>
        <dbReference type="EMBL" id="NKE04746.1"/>
    </source>
</evidence>
<dbReference type="Gene3D" id="2.40.50.220">
    <property type="entry name" value="EutN/Ccml"/>
    <property type="match status" value="1"/>
</dbReference>
<organism evidence="4 5">
    <name type="scientific">Mesobacillus selenatarsenatis</name>
    <dbReference type="NCBI Taxonomy" id="388741"/>
    <lineage>
        <taxon>Bacteria</taxon>
        <taxon>Bacillati</taxon>
        <taxon>Bacillota</taxon>
        <taxon>Bacilli</taxon>
        <taxon>Bacillales</taxon>
        <taxon>Bacillaceae</taxon>
        <taxon>Mesobacillus</taxon>
    </lineage>
</organism>